<evidence type="ECO:0000313" key="9">
    <source>
        <dbReference type="EMBL" id="CAA0113701.1"/>
    </source>
</evidence>
<keyword evidence="6 8" id="KW-0012">Acyltransferase</keyword>
<dbReference type="CDD" id="cd07984">
    <property type="entry name" value="LPLAT_LABLAT-like"/>
    <property type="match status" value="1"/>
</dbReference>
<keyword evidence="4 8" id="KW-0808">Transferase</keyword>
<name>A0A5S9PGI2_9GAMM</name>
<feature type="region of interest" description="Disordered" evidence="7">
    <location>
        <begin position="304"/>
        <end position="324"/>
    </location>
</feature>
<evidence type="ECO:0000256" key="5">
    <source>
        <dbReference type="ARBA" id="ARBA00023136"/>
    </source>
</evidence>
<dbReference type="RefSeq" id="WP_159270239.1">
    <property type="nucleotide sequence ID" value="NZ_CACSIK010000004.1"/>
</dbReference>
<evidence type="ECO:0000313" key="11">
    <source>
        <dbReference type="Proteomes" id="UP000439591"/>
    </source>
</evidence>
<feature type="region of interest" description="Disordered" evidence="7">
    <location>
        <begin position="1"/>
        <end position="20"/>
    </location>
</feature>
<evidence type="ECO:0000256" key="3">
    <source>
        <dbReference type="ARBA" id="ARBA00022519"/>
    </source>
</evidence>
<dbReference type="PANTHER" id="PTHR30606:SF9">
    <property type="entry name" value="LIPID A BIOSYNTHESIS LAUROYLTRANSFERASE"/>
    <property type="match status" value="1"/>
</dbReference>
<dbReference type="GO" id="GO:0009247">
    <property type="term" value="P:glycolipid biosynthetic process"/>
    <property type="evidence" value="ECO:0007669"/>
    <property type="project" value="UniProtKB-ARBA"/>
</dbReference>
<sequence length="324" mass="37074">MSKAELPDNHSTPPPPPPPPKRLRKFMLHLIYCLIKLLAKLPLGKQLAIGRGLALILWPLLGQRLHVARTNLALCFPDMKETEREALLRRHVDALGMGFFDSAASWFSEDALLSDKYRIEGAEHLDAAIARGKGVLLLGAHFTTQELSVRMLSFHYKVHGVYRRYPDPLQEDMVLKARLRHFADMIPSDDMRKTLKYLRQGKIVWYTPDQDFGEYGMDHSVFLPFFSIQAATVTVPGRLAQSSGAALVPFFFRREANGQYLLRILAPLDDLADEPVEVAREFNELLEREVKEAPEQYLWVHQRFKTRPDPSEPSPYSLTEDKQN</sequence>
<keyword evidence="5" id="KW-0472">Membrane</keyword>
<keyword evidence="3" id="KW-0997">Cell inner membrane</keyword>
<keyword evidence="10" id="KW-1185">Reference proteome</keyword>
<dbReference type="Proteomes" id="UP000435877">
    <property type="component" value="Unassembled WGS sequence"/>
</dbReference>
<reference evidence="10 11" key="1">
    <citation type="submission" date="2019-11" db="EMBL/GenBank/DDBJ databases">
        <authorList>
            <person name="Holert J."/>
        </authorList>
    </citation>
    <scope>NUCLEOTIDE SEQUENCE [LARGE SCALE GENOMIC DNA]</scope>
    <source>
        <strain evidence="8">BC3_2A</strain>
        <strain evidence="9">SB11_1A</strain>
    </source>
</reference>
<evidence type="ECO:0000256" key="1">
    <source>
        <dbReference type="ARBA" id="ARBA00004533"/>
    </source>
</evidence>
<dbReference type="EMBL" id="CACSIM010000003">
    <property type="protein sequence ID" value="CAA0103139.1"/>
    <property type="molecule type" value="Genomic_DNA"/>
</dbReference>
<accession>A0A5S9PGI2</accession>
<dbReference type="EC" id="2.3.1.241" evidence="8"/>
<dbReference type="PIRSF" id="PIRSF026649">
    <property type="entry name" value="MsbB"/>
    <property type="match status" value="1"/>
</dbReference>
<evidence type="ECO:0000256" key="2">
    <source>
        <dbReference type="ARBA" id="ARBA00022475"/>
    </source>
</evidence>
<proteinExistence type="predicted"/>
<dbReference type="GO" id="GO:0008913">
    <property type="term" value="F:Kdo2-lipid IVA acyltransferase activity"/>
    <property type="evidence" value="ECO:0007669"/>
    <property type="project" value="UniProtKB-EC"/>
</dbReference>
<dbReference type="PANTHER" id="PTHR30606">
    <property type="entry name" value="LIPID A BIOSYNTHESIS LAUROYL ACYLTRANSFERASE"/>
    <property type="match status" value="1"/>
</dbReference>
<dbReference type="GO" id="GO:0005886">
    <property type="term" value="C:plasma membrane"/>
    <property type="evidence" value="ECO:0007669"/>
    <property type="project" value="UniProtKB-SubCell"/>
</dbReference>
<dbReference type="AlphaFoldDB" id="A0A5S9PGI2"/>
<dbReference type="EMBL" id="CACSIK010000004">
    <property type="protein sequence ID" value="CAA0113701.1"/>
    <property type="molecule type" value="Genomic_DNA"/>
</dbReference>
<evidence type="ECO:0000313" key="10">
    <source>
        <dbReference type="Proteomes" id="UP000435877"/>
    </source>
</evidence>
<dbReference type="OrthoDB" id="9803456at2"/>
<evidence type="ECO:0000313" key="8">
    <source>
        <dbReference type="EMBL" id="CAA0103139.1"/>
    </source>
</evidence>
<organism evidence="8 11">
    <name type="scientific">Zhongshania aliphaticivorans</name>
    <dbReference type="NCBI Taxonomy" id="1470434"/>
    <lineage>
        <taxon>Bacteria</taxon>
        <taxon>Pseudomonadati</taxon>
        <taxon>Pseudomonadota</taxon>
        <taxon>Gammaproteobacteria</taxon>
        <taxon>Cellvibrionales</taxon>
        <taxon>Spongiibacteraceae</taxon>
        <taxon>Zhongshania</taxon>
    </lineage>
</organism>
<evidence type="ECO:0000256" key="6">
    <source>
        <dbReference type="ARBA" id="ARBA00023315"/>
    </source>
</evidence>
<comment type="subcellular location">
    <subcellularLocation>
        <location evidence="1">Cell inner membrane</location>
    </subcellularLocation>
</comment>
<dbReference type="Proteomes" id="UP000439591">
    <property type="component" value="Unassembled WGS sequence"/>
</dbReference>
<protein>
    <submittedName>
        <fullName evidence="8">Lipid A biosynthesis lauroyltransferase</fullName>
        <ecNumber evidence="8">2.3.1.241</ecNumber>
    </submittedName>
</protein>
<gene>
    <name evidence="8" type="primary">lpxL_1</name>
    <name evidence="9" type="synonym">lpxL_2</name>
    <name evidence="9" type="ORF">IHBHHGIJ_03463</name>
    <name evidence="8" type="ORF">KFEGEMFD_01978</name>
</gene>
<keyword evidence="2" id="KW-1003">Cell membrane</keyword>
<evidence type="ECO:0000256" key="4">
    <source>
        <dbReference type="ARBA" id="ARBA00022679"/>
    </source>
</evidence>
<evidence type="ECO:0000256" key="7">
    <source>
        <dbReference type="SAM" id="MobiDB-lite"/>
    </source>
</evidence>
<dbReference type="Pfam" id="PF03279">
    <property type="entry name" value="Lip_A_acyltrans"/>
    <property type="match status" value="1"/>
</dbReference>
<dbReference type="InterPro" id="IPR004960">
    <property type="entry name" value="LipA_acyltrans"/>
</dbReference>